<dbReference type="PANTHER" id="PTHR10057">
    <property type="entry name" value="PERIPHERAL-TYPE BENZODIAZEPINE RECEPTOR"/>
    <property type="match status" value="1"/>
</dbReference>
<name>A0A4R4DT38_9PROT</name>
<evidence type="ECO:0000256" key="6">
    <source>
        <dbReference type="SAM" id="Phobius"/>
    </source>
</evidence>
<comment type="similarity">
    <text evidence="2">Belongs to the TspO/BZRP family.</text>
</comment>
<evidence type="ECO:0000256" key="5">
    <source>
        <dbReference type="ARBA" id="ARBA00023136"/>
    </source>
</evidence>
<evidence type="ECO:0000256" key="3">
    <source>
        <dbReference type="ARBA" id="ARBA00022692"/>
    </source>
</evidence>
<dbReference type="OrthoDB" id="7267156at2"/>
<feature type="transmembrane region" description="Helical" evidence="6">
    <location>
        <begin position="162"/>
        <end position="180"/>
    </location>
</feature>
<reference evidence="7 8" key="1">
    <citation type="submission" date="2019-03" db="EMBL/GenBank/DDBJ databases">
        <title>Paracraurococcus aquatilis NE82 genome sequence.</title>
        <authorList>
            <person name="Zhao Y."/>
            <person name="Du Z."/>
        </authorList>
    </citation>
    <scope>NUCLEOTIDE SEQUENCE [LARGE SCALE GENOMIC DNA]</scope>
    <source>
        <strain evidence="7 8">NE82</strain>
    </source>
</reference>
<dbReference type="GO" id="GO:0016020">
    <property type="term" value="C:membrane"/>
    <property type="evidence" value="ECO:0007669"/>
    <property type="project" value="UniProtKB-SubCell"/>
</dbReference>
<sequence length="192" mass="20834">MGGAGRMRQALVEQARDALVPRQAARVGNGDIATALAVCGGAVLASGLLAARWSPSPVHGRIRRDYERLEKPPFNPPDSAFAIWGPIYAALTVSGARLWNAPPSPARRRALAHWFGIQGLNALWMWLGFGQRMRGAATLEAAATTVNAVAYVEAARRVDRPAAWLAVPYAAWIGFAALLTEELWRRNRGRVE</sequence>
<keyword evidence="5 6" id="KW-0472">Membrane</keyword>
<feature type="transmembrane region" description="Helical" evidence="6">
    <location>
        <begin position="32"/>
        <end position="51"/>
    </location>
</feature>
<keyword evidence="3 6" id="KW-0812">Transmembrane</keyword>
<dbReference type="Pfam" id="PF03073">
    <property type="entry name" value="TspO_MBR"/>
    <property type="match status" value="1"/>
</dbReference>
<evidence type="ECO:0000313" key="8">
    <source>
        <dbReference type="Proteomes" id="UP000295023"/>
    </source>
</evidence>
<organism evidence="7 8">
    <name type="scientific">Roseicella aquatilis</name>
    <dbReference type="NCBI Taxonomy" id="2527868"/>
    <lineage>
        <taxon>Bacteria</taxon>
        <taxon>Pseudomonadati</taxon>
        <taxon>Pseudomonadota</taxon>
        <taxon>Alphaproteobacteria</taxon>
        <taxon>Acetobacterales</taxon>
        <taxon>Roseomonadaceae</taxon>
        <taxon>Roseicella</taxon>
    </lineage>
</organism>
<protein>
    <submittedName>
        <fullName evidence="7">Tryptophan-rich sensory protein</fullName>
    </submittedName>
</protein>
<evidence type="ECO:0000313" key="7">
    <source>
        <dbReference type="EMBL" id="TCZ65979.1"/>
    </source>
</evidence>
<dbReference type="FunFam" id="1.20.1260.100:FF:000001">
    <property type="entry name" value="translocator protein 2"/>
    <property type="match status" value="1"/>
</dbReference>
<dbReference type="PANTHER" id="PTHR10057:SF0">
    <property type="entry name" value="TRANSLOCATOR PROTEIN"/>
    <property type="match status" value="1"/>
</dbReference>
<dbReference type="InterPro" id="IPR004307">
    <property type="entry name" value="TspO_MBR"/>
</dbReference>
<evidence type="ECO:0000256" key="2">
    <source>
        <dbReference type="ARBA" id="ARBA00007524"/>
    </source>
</evidence>
<dbReference type="AlphaFoldDB" id="A0A4R4DT38"/>
<comment type="subcellular location">
    <subcellularLocation>
        <location evidence="1">Membrane</location>
        <topology evidence="1">Multi-pass membrane protein</topology>
    </subcellularLocation>
</comment>
<feature type="transmembrane region" description="Helical" evidence="6">
    <location>
        <begin position="111"/>
        <end position="129"/>
    </location>
</feature>
<gene>
    <name evidence="7" type="ORF">EXY23_02530</name>
</gene>
<dbReference type="EMBL" id="SKBM01000002">
    <property type="protein sequence ID" value="TCZ65979.1"/>
    <property type="molecule type" value="Genomic_DNA"/>
</dbReference>
<dbReference type="Proteomes" id="UP000295023">
    <property type="component" value="Unassembled WGS sequence"/>
</dbReference>
<dbReference type="InterPro" id="IPR038330">
    <property type="entry name" value="TspO/MBR-related_sf"/>
</dbReference>
<keyword evidence="8" id="KW-1185">Reference proteome</keyword>
<proteinExistence type="inferred from homology"/>
<evidence type="ECO:0000256" key="4">
    <source>
        <dbReference type="ARBA" id="ARBA00022989"/>
    </source>
</evidence>
<accession>A0A4R4DT38</accession>
<dbReference type="CDD" id="cd15904">
    <property type="entry name" value="TSPO_MBR"/>
    <property type="match status" value="1"/>
</dbReference>
<keyword evidence="4 6" id="KW-1133">Transmembrane helix</keyword>
<feature type="transmembrane region" description="Helical" evidence="6">
    <location>
        <begin position="81"/>
        <end position="99"/>
    </location>
</feature>
<evidence type="ECO:0000256" key="1">
    <source>
        <dbReference type="ARBA" id="ARBA00004141"/>
    </source>
</evidence>
<dbReference type="Gene3D" id="1.20.1260.100">
    <property type="entry name" value="TspO/MBR protein"/>
    <property type="match status" value="1"/>
</dbReference>
<dbReference type="GO" id="GO:0033013">
    <property type="term" value="P:tetrapyrrole metabolic process"/>
    <property type="evidence" value="ECO:0007669"/>
    <property type="project" value="UniProtKB-ARBA"/>
</dbReference>
<comment type="caution">
    <text evidence="7">The sequence shown here is derived from an EMBL/GenBank/DDBJ whole genome shotgun (WGS) entry which is preliminary data.</text>
</comment>